<dbReference type="SUPFAM" id="SSF53300">
    <property type="entry name" value="vWA-like"/>
    <property type="match status" value="1"/>
</dbReference>
<proteinExistence type="predicted"/>
<evidence type="ECO:0000313" key="4">
    <source>
        <dbReference type="Proteomes" id="UP001500936"/>
    </source>
</evidence>
<keyword evidence="1" id="KW-0472">Membrane</keyword>
<dbReference type="Gene3D" id="3.40.50.410">
    <property type="entry name" value="von Willebrand factor, type A domain"/>
    <property type="match status" value="1"/>
</dbReference>
<protein>
    <recommendedName>
        <fullName evidence="2">VWFA domain-containing protein</fullName>
    </recommendedName>
</protein>
<keyword evidence="4" id="KW-1185">Reference proteome</keyword>
<comment type="caution">
    <text evidence="3">The sequence shown here is derived from an EMBL/GenBank/DDBJ whole genome shotgun (WGS) entry which is preliminary data.</text>
</comment>
<organism evidence="3 4">
    <name type="scientific">Nibrella viscosa</name>
    <dbReference type="NCBI Taxonomy" id="1084524"/>
    <lineage>
        <taxon>Bacteria</taxon>
        <taxon>Pseudomonadati</taxon>
        <taxon>Bacteroidota</taxon>
        <taxon>Cytophagia</taxon>
        <taxon>Cytophagales</taxon>
        <taxon>Spirosomataceae</taxon>
        <taxon>Nibrella</taxon>
    </lineage>
</organism>
<reference evidence="4" key="1">
    <citation type="journal article" date="2019" name="Int. J. Syst. Evol. Microbiol.">
        <title>The Global Catalogue of Microorganisms (GCM) 10K type strain sequencing project: providing services to taxonomists for standard genome sequencing and annotation.</title>
        <authorList>
            <consortium name="The Broad Institute Genomics Platform"/>
            <consortium name="The Broad Institute Genome Sequencing Center for Infectious Disease"/>
            <person name="Wu L."/>
            <person name="Ma J."/>
        </authorList>
    </citation>
    <scope>NUCLEOTIDE SEQUENCE [LARGE SCALE GENOMIC DNA]</scope>
    <source>
        <strain evidence="4">JCM 17925</strain>
    </source>
</reference>
<feature type="transmembrane region" description="Helical" evidence="1">
    <location>
        <begin position="296"/>
        <end position="315"/>
    </location>
</feature>
<evidence type="ECO:0000313" key="3">
    <source>
        <dbReference type="EMBL" id="GAA4402211.1"/>
    </source>
</evidence>
<dbReference type="Pfam" id="PF13519">
    <property type="entry name" value="VWA_2"/>
    <property type="match status" value="1"/>
</dbReference>
<sequence>MNWLYRFSVTEWSIVALFLLLYGLYFSRTFRLARQLGTSARAVIPKFFLRSSYLLLLLMALLGPSFGEAERSVTTQGRDIYLLVDISKSMDATDVAPTRLERIKYDIQQLTDTLAADRFGLILFSTDAFVLSPLTADHDAFNRMLRDAGTSLSPSGGTDLCSALELAREKLITDPTTQQSAKALVLFSDGEDFGTCDRSALSRLRTYAIPLFTVGVGTESGGTIRKGRDFVRDDQQRIVRTRLDRETLQRLASDGRGQYIEAVANSQYIADLAGALHALQGRTIDRRLIAVSTNKYYYFLTAALLLIAIDLIVTVRTFSI</sequence>
<dbReference type="PROSITE" id="PS50234">
    <property type="entry name" value="VWFA"/>
    <property type="match status" value="1"/>
</dbReference>
<dbReference type="RefSeq" id="WP_345265955.1">
    <property type="nucleotide sequence ID" value="NZ_BAABHB010000002.1"/>
</dbReference>
<dbReference type="InterPro" id="IPR036465">
    <property type="entry name" value="vWFA_dom_sf"/>
</dbReference>
<dbReference type="InterPro" id="IPR050768">
    <property type="entry name" value="UPF0353/GerABKA_families"/>
</dbReference>
<name>A0ABP8K8P1_9BACT</name>
<feature type="transmembrane region" description="Helical" evidence="1">
    <location>
        <begin position="47"/>
        <end position="66"/>
    </location>
</feature>
<dbReference type="EMBL" id="BAABHB010000002">
    <property type="protein sequence ID" value="GAA4402211.1"/>
    <property type="molecule type" value="Genomic_DNA"/>
</dbReference>
<dbReference type="PANTHER" id="PTHR22550">
    <property type="entry name" value="SPORE GERMINATION PROTEIN"/>
    <property type="match status" value="1"/>
</dbReference>
<evidence type="ECO:0000259" key="2">
    <source>
        <dbReference type="PROSITE" id="PS50234"/>
    </source>
</evidence>
<accession>A0ABP8K8P1</accession>
<feature type="transmembrane region" description="Helical" evidence="1">
    <location>
        <begin position="6"/>
        <end position="26"/>
    </location>
</feature>
<dbReference type="Proteomes" id="UP001500936">
    <property type="component" value="Unassembled WGS sequence"/>
</dbReference>
<keyword evidence="1" id="KW-1133">Transmembrane helix</keyword>
<dbReference type="SMART" id="SM00327">
    <property type="entry name" value="VWA"/>
    <property type="match status" value="1"/>
</dbReference>
<dbReference type="InterPro" id="IPR002035">
    <property type="entry name" value="VWF_A"/>
</dbReference>
<keyword evidence="1" id="KW-0812">Transmembrane</keyword>
<evidence type="ECO:0000256" key="1">
    <source>
        <dbReference type="SAM" id="Phobius"/>
    </source>
</evidence>
<dbReference type="PANTHER" id="PTHR22550:SF14">
    <property type="entry name" value="VWFA DOMAIN-CONTAINING PROTEIN"/>
    <property type="match status" value="1"/>
</dbReference>
<feature type="domain" description="VWFA" evidence="2">
    <location>
        <begin position="79"/>
        <end position="276"/>
    </location>
</feature>
<gene>
    <name evidence="3" type="ORF">GCM10023187_17160</name>
</gene>